<sequence>MQSGERRTTLADVAAEAGVSVALASIVIRGAAGAGAATRERVLEVAQRLGYQPDSRARLLRSVRTRLLGVVFDVRHPFHTDLLTGLYDAAGAVGYELTLSAVTPRRDERTAIGGLLQDRCEALILFSPRSRTADLAALAARLPVVAMMRTVRQRAVDVVRTDDTRGSELAVDHLVDLGHRRIVHIDGGALPGAAERRRGYQDAMRRHDLGDLIRVIPGGSGEDDGARAAERLLPDPPTAVTVFNDLSATGLLDVLRGHGHPVPGGGGQRFHGGVSVVGYDDSSFSRLAHINLTTVAQDVAALAAGAVRRAVARIEGTDVEHREVVIEPRLIIRGTSGPAVPG</sequence>
<dbReference type="HOGENOM" id="CLU_037628_6_1_11"/>
<dbReference type="PATRIC" id="fig|512565.3.peg.2445"/>
<evidence type="ECO:0000313" key="5">
    <source>
        <dbReference type="EMBL" id="BAL87667.1"/>
    </source>
</evidence>
<dbReference type="InterPro" id="IPR010982">
    <property type="entry name" value="Lambda_DNA-bd_dom_sf"/>
</dbReference>
<evidence type="ECO:0000259" key="4">
    <source>
        <dbReference type="PROSITE" id="PS50932"/>
    </source>
</evidence>
<dbReference type="Gene3D" id="1.10.260.40">
    <property type="entry name" value="lambda repressor-like DNA-binding domains"/>
    <property type="match status" value="1"/>
</dbReference>
<keyword evidence="2" id="KW-0238">DNA-binding</keyword>
<dbReference type="InterPro" id="IPR046335">
    <property type="entry name" value="LacI/GalR-like_sensor"/>
</dbReference>
<dbReference type="Pfam" id="PF00356">
    <property type="entry name" value="LacI"/>
    <property type="match status" value="1"/>
</dbReference>
<feature type="domain" description="HTH lacI-type" evidence="4">
    <location>
        <begin position="8"/>
        <end position="62"/>
    </location>
</feature>
<keyword evidence="1" id="KW-0805">Transcription regulation</keyword>
<reference evidence="5 6" key="1">
    <citation type="submission" date="2012-02" db="EMBL/GenBank/DDBJ databases">
        <title>Complete genome sequence of Actinoplanes missouriensis 431 (= NBRC 102363).</title>
        <authorList>
            <person name="Ohnishi Y."/>
            <person name="Ishikawa J."/>
            <person name="Sekine M."/>
            <person name="Hosoyama A."/>
            <person name="Harada T."/>
            <person name="Narita H."/>
            <person name="Hata T."/>
            <person name="Konno Y."/>
            <person name="Tutikane K."/>
            <person name="Fujita N."/>
            <person name="Horinouchi S."/>
            <person name="Hayakawa M."/>
        </authorList>
    </citation>
    <scope>NUCLEOTIDE SEQUENCE [LARGE SCALE GENOMIC DNA]</scope>
    <source>
        <strain evidence="6">ATCC 14538 / DSM 43046 / CBS 188.64 / JCM 3121 / NBRC 102363 / NCIMB 12654 / NRRL B-3342 / UNCC 431</strain>
    </source>
</reference>
<evidence type="ECO:0000256" key="2">
    <source>
        <dbReference type="ARBA" id="ARBA00023125"/>
    </source>
</evidence>
<dbReference type="InterPro" id="IPR000843">
    <property type="entry name" value="HTH_LacI"/>
</dbReference>
<dbReference type="SUPFAM" id="SSF47413">
    <property type="entry name" value="lambda repressor-like DNA-binding domains"/>
    <property type="match status" value="1"/>
</dbReference>
<protein>
    <submittedName>
        <fullName evidence="5">Putative LacI-family transcriptional regulator</fullName>
    </submittedName>
</protein>
<keyword evidence="6" id="KW-1185">Reference proteome</keyword>
<dbReference type="PANTHER" id="PTHR30146">
    <property type="entry name" value="LACI-RELATED TRANSCRIPTIONAL REPRESSOR"/>
    <property type="match status" value="1"/>
</dbReference>
<dbReference type="OrthoDB" id="59108at2"/>
<dbReference type="eggNOG" id="COG1609">
    <property type="taxonomic scope" value="Bacteria"/>
</dbReference>
<name>I0H3T0_ACTM4</name>
<dbReference type="InterPro" id="IPR028082">
    <property type="entry name" value="Peripla_BP_I"/>
</dbReference>
<dbReference type="GO" id="GO:0003700">
    <property type="term" value="F:DNA-binding transcription factor activity"/>
    <property type="evidence" value="ECO:0007669"/>
    <property type="project" value="TreeGrafter"/>
</dbReference>
<gene>
    <name evidence="5" type="ordered locus">AMIS_24470</name>
</gene>
<evidence type="ECO:0000256" key="1">
    <source>
        <dbReference type="ARBA" id="ARBA00023015"/>
    </source>
</evidence>
<organism evidence="5 6">
    <name type="scientific">Actinoplanes missouriensis (strain ATCC 14538 / DSM 43046 / CBS 188.64 / JCM 3121 / NBRC 102363 / NCIMB 12654 / NRRL B-3342 / UNCC 431)</name>
    <dbReference type="NCBI Taxonomy" id="512565"/>
    <lineage>
        <taxon>Bacteria</taxon>
        <taxon>Bacillati</taxon>
        <taxon>Actinomycetota</taxon>
        <taxon>Actinomycetes</taxon>
        <taxon>Micromonosporales</taxon>
        <taxon>Micromonosporaceae</taxon>
        <taxon>Actinoplanes</taxon>
    </lineage>
</organism>
<dbReference type="SMART" id="SM00354">
    <property type="entry name" value="HTH_LACI"/>
    <property type="match status" value="1"/>
</dbReference>
<dbReference type="CDD" id="cd01392">
    <property type="entry name" value="HTH_LacI"/>
    <property type="match status" value="1"/>
</dbReference>
<dbReference type="PANTHER" id="PTHR30146:SF155">
    <property type="entry name" value="ALANINE RACEMASE"/>
    <property type="match status" value="1"/>
</dbReference>
<dbReference type="Gene3D" id="3.40.50.2300">
    <property type="match status" value="2"/>
</dbReference>
<dbReference type="STRING" id="512565.AMIS_24470"/>
<dbReference type="Proteomes" id="UP000007882">
    <property type="component" value="Chromosome"/>
</dbReference>
<dbReference type="GO" id="GO:0000976">
    <property type="term" value="F:transcription cis-regulatory region binding"/>
    <property type="evidence" value="ECO:0007669"/>
    <property type="project" value="TreeGrafter"/>
</dbReference>
<evidence type="ECO:0000313" key="6">
    <source>
        <dbReference type="Proteomes" id="UP000007882"/>
    </source>
</evidence>
<dbReference type="AlphaFoldDB" id="I0H3T0"/>
<dbReference type="PROSITE" id="PS50932">
    <property type="entry name" value="HTH_LACI_2"/>
    <property type="match status" value="1"/>
</dbReference>
<dbReference type="SUPFAM" id="SSF53822">
    <property type="entry name" value="Periplasmic binding protein-like I"/>
    <property type="match status" value="1"/>
</dbReference>
<dbReference type="EMBL" id="AP012319">
    <property type="protein sequence ID" value="BAL87667.1"/>
    <property type="molecule type" value="Genomic_DNA"/>
</dbReference>
<keyword evidence="3" id="KW-0804">Transcription</keyword>
<accession>I0H3T0</accession>
<dbReference type="KEGG" id="ams:AMIS_24470"/>
<evidence type="ECO:0000256" key="3">
    <source>
        <dbReference type="ARBA" id="ARBA00023163"/>
    </source>
</evidence>
<dbReference type="RefSeq" id="WP_014442562.1">
    <property type="nucleotide sequence ID" value="NC_017093.1"/>
</dbReference>
<dbReference type="CDD" id="cd06267">
    <property type="entry name" value="PBP1_LacI_sugar_binding-like"/>
    <property type="match status" value="1"/>
</dbReference>
<dbReference type="Pfam" id="PF13377">
    <property type="entry name" value="Peripla_BP_3"/>
    <property type="match status" value="1"/>
</dbReference>
<proteinExistence type="predicted"/>